<accession>A0A0D7AXT2</accession>
<dbReference type="CDD" id="cd21037">
    <property type="entry name" value="MLKL_NTD"/>
    <property type="match status" value="1"/>
</dbReference>
<dbReference type="SUPFAM" id="SSF52540">
    <property type="entry name" value="P-loop containing nucleoside triphosphate hydrolases"/>
    <property type="match status" value="1"/>
</dbReference>
<keyword evidence="3" id="KW-1185">Reference proteome</keyword>
<dbReference type="Proteomes" id="UP000054007">
    <property type="component" value="Unassembled WGS sequence"/>
</dbReference>
<evidence type="ECO:0000313" key="2">
    <source>
        <dbReference type="EMBL" id="KIY62780.1"/>
    </source>
</evidence>
<dbReference type="PANTHER" id="PTHR22845">
    <property type="entry name" value="APOPTOTIC PROTEASE-ACTIVATING FACTOR 1"/>
    <property type="match status" value="1"/>
</dbReference>
<evidence type="ECO:0000313" key="3">
    <source>
        <dbReference type="Proteomes" id="UP000054007"/>
    </source>
</evidence>
<organism evidence="2 3">
    <name type="scientific">Cylindrobasidium torrendii FP15055 ss-10</name>
    <dbReference type="NCBI Taxonomy" id="1314674"/>
    <lineage>
        <taxon>Eukaryota</taxon>
        <taxon>Fungi</taxon>
        <taxon>Dikarya</taxon>
        <taxon>Basidiomycota</taxon>
        <taxon>Agaricomycotina</taxon>
        <taxon>Agaricomycetes</taxon>
        <taxon>Agaricomycetidae</taxon>
        <taxon>Agaricales</taxon>
        <taxon>Marasmiineae</taxon>
        <taxon>Physalacriaceae</taxon>
        <taxon>Cylindrobasidium</taxon>
    </lineage>
</organism>
<dbReference type="PANTHER" id="PTHR22845:SF5">
    <property type="entry name" value="APOPTOTIC PROTEASE-ACTIVATING FACTOR 1"/>
    <property type="match status" value="1"/>
</dbReference>
<dbReference type="Gene3D" id="1.20.930.20">
    <property type="entry name" value="Adaptor protein Cbl, N-terminal domain"/>
    <property type="match status" value="1"/>
</dbReference>
<reference evidence="2 3" key="1">
    <citation type="journal article" date="2015" name="Fungal Genet. Biol.">
        <title>Evolution of novel wood decay mechanisms in Agaricales revealed by the genome sequences of Fistulina hepatica and Cylindrobasidium torrendii.</title>
        <authorList>
            <person name="Floudas D."/>
            <person name="Held B.W."/>
            <person name="Riley R."/>
            <person name="Nagy L.G."/>
            <person name="Koehler G."/>
            <person name="Ransdell A.S."/>
            <person name="Younus H."/>
            <person name="Chow J."/>
            <person name="Chiniquy J."/>
            <person name="Lipzen A."/>
            <person name="Tritt A."/>
            <person name="Sun H."/>
            <person name="Haridas S."/>
            <person name="LaButti K."/>
            <person name="Ohm R.A."/>
            <person name="Kues U."/>
            <person name="Blanchette R.A."/>
            <person name="Grigoriev I.V."/>
            <person name="Minto R.E."/>
            <person name="Hibbett D.S."/>
        </authorList>
    </citation>
    <scope>NUCLEOTIDE SEQUENCE [LARGE SCALE GENOMIC DNA]</scope>
    <source>
        <strain evidence="2 3">FP15055 ss-10</strain>
    </source>
</reference>
<proteinExistence type="predicted"/>
<gene>
    <name evidence="2" type="ORF">CYLTODRAFT_458696</name>
</gene>
<dbReference type="Pfam" id="PF00931">
    <property type="entry name" value="NB-ARC"/>
    <property type="match status" value="1"/>
</dbReference>
<sequence>MSIVGPGYWEAVGLSSAIDLDVAAVTAARRRWTMIVRGTYQSQGVRIDGLSEEPDGLILAESVPYLSVVAGVLSRILAIYNEMQEPEDEWKNTWKGVQAVYALVSRYREKEFDSASGIIPPHIKDAFKTLEEAMLSILHALVNYQNTGKAARLLRRRRLKETAMNCGKDIWHALQIFEAALQVKMAIQLNEIHGAIMPGITGAKDANLSALMCATPSAHFTGRAGLLDGLSSAFTTPGRQVVTIIGKGGAGKTQLALKLAEVHHDKFAHILFSDASSTESLRASFKKLADANGIADNVADILAFLAQLKAELLLVFDNADDPEVDLGPFIPRSTNVKVVITSRNMEVITHASSSQYACEMPDLDLDEAVDLLLSRAGVQRMDDTLMDAQDLAQAVGCLALAVAAAGAYIASSRCTIQKYSQLLSEHRRDILSRRGRQALDGYYQDTVFSTFELSYSRLGPLAQEFLRICSFYHFSNIPCLVFERAATYAADEHPLVLPGEVLLVPTMVEDTQAFLRNFVTTTGSWNSLQLQDIIQEILSVSLISCLGPFLSLHPLIHQCIQDIIRDKAGLRAVALQILALSAPSSYTREEYVFAQQLLPHVNHAFYPDIRSAFVSGRFSDVWNFMGSYSKALASKEQQSGFISTYLVQIIHRLLPYRIS</sequence>
<dbReference type="EMBL" id="KN880749">
    <property type="protein sequence ID" value="KIY62780.1"/>
    <property type="molecule type" value="Genomic_DNA"/>
</dbReference>
<dbReference type="GO" id="GO:0043531">
    <property type="term" value="F:ADP binding"/>
    <property type="evidence" value="ECO:0007669"/>
    <property type="project" value="InterPro"/>
</dbReference>
<name>A0A0D7AXT2_9AGAR</name>
<dbReference type="GO" id="GO:0006915">
    <property type="term" value="P:apoptotic process"/>
    <property type="evidence" value="ECO:0007669"/>
    <property type="project" value="UniProtKB-ARBA"/>
</dbReference>
<dbReference type="InterPro" id="IPR036537">
    <property type="entry name" value="Adaptor_Cbl_N_dom_sf"/>
</dbReference>
<dbReference type="GO" id="GO:0005829">
    <property type="term" value="C:cytosol"/>
    <property type="evidence" value="ECO:0007669"/>
    <property type="project" value="UniProtKB-ARBA"/>
</dbReference>
<dbReference type="AlphaFoldDB" id="A0A0D7AXT2"/>
<evidence type="ECO:0000259" key="1">
    <source>
        <dbReference type="Pfam" id="PF00931"/>
    </source>
</evidence>
<dbReference type="InterPro" id="IPR027417">
    <property type="entry name" value="P-loop_NTPase"/>
</dbReference>
<dbReference type="InterPro" id="IPR002182">
    <property type="entry name" value="NB-ARC"/>
</dbReference>
<dbReference type="InterPro" id="IPR059179">
    <property type="entry name" value="MLKL-like_MCAfunc"/>
</dbReference>
<protein>
    <recommendedName>
        <fullName evidence="1">NB-ARC domain-containing protein</fullName>
    </recommendedName>
</protein>
<dbReference type="GO" id="GO:0007166">
    <property type="term" value="P:cell surface receptor signaling pathway"/>
    <property type="evidence" value="ECO:0007669"/>
    <property type="project" value="InterPro"/>
</dbReference>
<feature type="domain" description="NB-ARC" evidence="1">
    <location>
        <begin position="236"/>
        <end position="376"/>
    </location>
</feature>
<dbReference type="OrthoDB" id="3039733at2759"/>
<dbReference type="Gene3D" id="3.40.50.300">
    <property type="entry name" value="P-loop containing nucleotide triphosphate hydrolases"/>
    <property type="match status" value="1"/>
</dbReference>
<dbReference type="STRING" id="1314674.A0A0D7AXT2"/>